<dbReference type="Proteomes" id="UP000326678">
    <property type="component" value="Chromosome Gxm2"/>
</dbReference>
<dbReference type="KEGG" id="nsh:GXM_08935"/>
<dbReference type="AlphaFoldDB" id="A0A5P8WFU4"/>
<dbReference type="EMBL" id="CP045227">
    <property type="protein sequence ID" value="QFS51441.1"/>
    <property type="molecule type" value="Genomic_DNA"/>
</dbReference>
<name>A0A5P8WFU4_9NOSO</name>
<accession>A0A5P8WFU4</accession>
<organism evidence="1 2">
    <name type="scientific">Nostoc sphaeroides CCNUC1</name>
    <dbReference type="NCBI Taxonomy" id="2653204"/>
    <lineage>
        <taxon>Bacteria</taxon>
        <taxon>Bacillati</taxon>
        <taxon>Cyanobacteriota</taxon>
        <taxon>Cyanophyceae</taxon>
        <taxon>Nostocales</taxon>
        <taxon>Nostocaceae</taxon>
        <taxon>Nostoc</taxon>
    </lineage>
</organism>
<gene>
    <name evidence="1" type="ORF">GXM_08935</name>
</gene>
<protein>
    <submittedName>
        <fullName evidence="1">Putative transposase YbfD/YdcC</fullName>
    </submittedName>
</protein>
<sequence>MRSLPGRAVTPSKTLQSAYYRWREESGGLPVRERGILTFIRKKNYILPSHKMKLKPKITIADHFLGIEDPRIDRTKPGLTH</sequence>
<proteinExistence type="predicted"/>
<keyword evidence="2" id="KW-1185">Reference proteome</keyword>
<dbReference type="RefSeq" id="WP_152591989.1">
    <property type="nucleotide sequence ID" value="NZ_CP045227.1"/>
</dbReference>
<reference evidence="1 2" key="1">
    <citation type="submission" date="2019-10" db="EMBL/GenBank/DDBJ databases">
        <title>Genomic and transcriptomic insights into the perfect genentic adaptation of a filamentous nitrogen-fixing cyanobacterium to rice fields.</title>
        <authorList>
            <person name="Chen Z."/>
        </authorList>
    </citation>
    <scope>NUCLEOTIDE SEQUENCE [LARGE SCALE GENOMIC DNA]</scope>
    <source>
        <strain evidence="1">CCNUC1</strain>
    </source>
</reference>
<evidence type="ECO:0000313" key="1">
    <source>
        <dbReference type="EMBL" id="QFS51441.1"/>
    </source>
</evidence>
<evidence type="ECO:0000313" key="2">
    <source>
        <dbReference type="Proteomes" id="UP000326678"/>
    </source>
</evidence>